<evidence type="ECO:0000256" key="1">
    <source>
        <dbReference type="SAM" id="Coils"/>
    </source>
</evidence>
<keyword evidence="1" id="KW-0175">Coiled coil</keyword>
<sequence>MNNITSTGAVDNVQADYNNSVTRENKPSKQHLVSVEREVNNILIELKKTRSSHTQEKDIESLEATLENLNKNFILLKKTVSEPKSSIESKAVKKVDSSMRKIIQTVAKGKLTREEGSFLLQGVKSMIKDLNNHIGMVKKSTVNSTDKFKF</sequence>
<organism evidence="2 3">
    <name type="scientific">Photobacterium kishitanii</name>
    <dbReference type="NCBI Taxonomy" id="318456"/>
    <lineage>
        <taxon>Bacteria</taxon>
        <taxon>Pseudomonadati</taxon>
        <taxon>Pseudomonadota</taxon>
        <taxon>Gammaproteobacteria</taxon>
        <taxon>Vibrionales</taxon>
        <taxon>Vibrionaceae</taxon>
        <taxon>Photobacterium</taxon>
    </lineage>
</organism>
<evidence type="ECO:0000313" key="2">
    <source>
        <dbReference type="EMBL" id="PSV01149.1"/>
    </source>
</evidence>
<dbReference type="Proteomes" id="UP000241426">
    <property type="component" value="Unassembled WGS sequence"/>
</dbReference>
<feature type="coiled-coil region" evidence="1">
    <location>
        <begin position="52"/>
        <end position="79"/>
    </location>
</feature>
<dbReference type="AlphaFoldDB" id="A0A2T3KMX6"/>
<name>A0A2T3KMX6_9GAMM</name>
<protein>
    <submittedName>
        <fullName evidence="2">Uncharacterized protein</fullName>
    </submittedName>
</protein>
<proteinExistence type="predicted"/>
<dbReference type="RefSeq" id="WP_107288876.1">
    <property type="nucleotide sequence ID" value="NZ_PYNF01000002.1"/>
</dbReference>
<evidence type="ECO:0000313" key="3">
    <source>
        <dbReference type="Proteomes" id="UP000241426"/>
    </source>
</evidence>
<gene>
    <name evidence="2" type="ORF">C9J27_03760</name>
</gene>
<comment type="caution">
    <text evidence="2">The sequence shown here is derived from an EMBL/GenBank/DDBJ whole genome shotgun (WGS) entry which is preliminary data.</text>
</comment>
<reference evidence="2 3" key="1">
    <citation type="submission" date="2018-01" db="EMBL/GenBank/DDBJ databases">
        <title>Whole genome sequencing of Histamine producing bacteria.</title>
        <authorList>
            <person name="Butler K."/>
        </authorList>
    </citation>
    <scope>NUCLEOTIDE SEQUENCE [LARGE SCALE GENOMIC DNA]</scope>
    <source>
        <strain evidence="2 3">FS-7.2</strain>
    </source>
</reference>
<accession>A0A2T3KMX6</accession>
<dbReference type="EMBL" id="PYNF01000002">
    <property type="protein sequence ID" value="PSV01149.1"/>
    <property type="molecule type" value="Genomic_DNA"/>
</dbReference>